<dbReference type="Proteomes" id="UP000236447">
    <property type="component" value="Chromosome"/>
</dbReference>
<evidence type="ECO:0000256" key="4">
    <source>
        <dbReference type="ARBA" id="ARBA00004931"/>
    </source>
</evidence>
<dbReference type="InterPro" id="IPR043131">
    <property type="entry name" value="BCAT-like_N"/>
</dbReference>
<evidence type="ECO:0000256" key="6">
    <source>
        <dbReference type="ARBA" id="ARBA00009320"/>
    </source>
</evidence>
<reference evidence="16 17" key="2">
    <citation type="journal article" date="2017" name="Genome Biol. Evol.">
        <title>Trajectories and Drivers of Genome Evolution in Surface-Associated Marine Phaeobacter.</title>
        <authorList>
            <person name="Freese H.M."/>
            <person name="Sikorski J."/>
            <person name="Bunk B."/>
            <person name="Scheuner C."/>
            <person name="Meier-Kolthoff J.P."/>
            <person name="Sproer C."/>
            <person name="Gram L."/>
            <person name="Overmann J."/>
        </authorList>
    </citation>
    <scope>NUCLEOTIDE SEQUENCE [LARGE SCALE GENOMIC DNA]</scope>
    <source>
        <strain evidence="16 17">P88</strain>
    </source>
</reference>
<dbReference type="GO" id="GO:0004084">
    <property type="term" value="F:branched-chain-amino-acid transaminase activity"/>
    <property type="evidence" value="ECO:0007669"/>
    <property type="project" value="UniProtKB-EC"/>
</dbReference>
<evidence type="ECO:0000256" key="13">
    <source>
        <dbReference type="ARBA" id="ARBA00049229"/>
    </source>
</evidence>
<evidence type="ECO:0000256" key="10">
    <source>
        <dbReference type="ARBA" id="ARBA00023304"/>
    </source>
</evidence>
<evidence type="ECO:0000256" key="2">
    <source>
        <dbReference type="ARBA" id="ARBA00003109"/>
    </source>
</evidence>
<dbReference type="InterPro" id="IPR001544">
    <property type="entry name" value="Aminotrans_IV"/>
</dbReference>
<comment type="function">
    <text evidence="2">Acts on leucine, isoleucine and valine.</text>
</comment>
<dbReference type="EC" id="2.6.1.42" evidence="7"/>
<evidence type="ECO:0000256" key="8">
    <source>
        <dbReference type="ARBA" id="ARBA00014472"/>
    </source>
</evidence>
<keyword evidence="10" id="KW-0100">Branched-chain amino acid biosynthesis</keyword>
<dbReference type="InterPro" id="IPR018300">
    <property type="entry name" value="Aminotrans_IV_CS"/>
</dbReference>
<dbReference type="NCBIfam" id="NF005731">
    <property type="entry name" value="PRK07546.1-5"/>
    <property type="match status" value="1"/>
</dbReference>
<dbReference type="Gene3D" id="3.20.10.10">
    <property type="entry name" value="D-amino Acid Aminotransferase, subunit A, domain 2"/>
    <property type="match status" value="1"/>
</dbReference>
<comment type="catalytic activity">
    <reaction evidence="13">
        <text>L-leucine + 2-oxoglutarate = 4-methyl-2-oxopentanoate + L-glutamate</text>
        <dbReference type="Rhea" id="RHEA:18321"/>
        <dbReference type="ChEBI" id="CHEBI:16810"/>
        <dbReference type="ChEBI" id="CHEBI:17865"/>
        <dbReference type="ChEBI" id="CHEBI:29985"/>
        <dbReference type="ChEBI" id="CHEBI:57427"/>
        <dbReference type="EC" id="2.6.1.42"/>
    </reaction>
</comment>
<dbReference type="NCBIfam" id="NF005729">
    <property type="entry name" value="PRK07546.1-3"/>
    <property type="match status" value="1"/>
</dbReference>
<dbReference type="RefSeq" id="WP_102883801.1">
    <property type="nucleotide sequence ID" value="NZ_CANLFJ010000005.1"/>
</dbReference>
<keyword evidence="16" id="KW-0808">Transferase</keyword>
<dbReference type="PROSITE" id="PS00770">
    <property type="entry name" value="AA_TRANSFER_CLASS_4"/>
    <property type="match status" value="1"/>
</dbReference>
<dbReference type="InterPro" id="IPR043132">
    <property type="entry name" value="BCAT-like_C"/>
</dbReference>
<evidence type="ECO:0000256" key="9">
    <source>
        <dbReference type="ARBA" id="ARBA00022898"/>
    </source>
</evidence>
<comment type="cofactor">
    <cofactor evidence="1 15">
        <name>pyridoxal 5'-phosphate</name>
        <dbReference type="ChEBI" id="CHEBI:597326"/>
    </cofactor>
</comment>
<dbReference type="SUPFAM" id="SSF56752">
    <property type="entry name" value="D-aminoacid aminotransferase-like PLP-dependent enzymes"/>
    <property type="match status" value="1"/>
</dbReference>
<keyword evidence="16" id="KW-0032">Aminotransferase</keyword>
<comment type="pathway">
    <text evidence="4">Amino-acid biosynthesis; L-valine biosynthesis; L-valine from pyruvate: step 4/4.</text>
</comment>
<evidence type="ECO:0000256" key="1">
    <source>
        <dbReference type="ARBA" id="ARBA00001933"/>
    </source>
</evidence>
<dbReference type="InterPro" id="IPR050571">
    <property type="entry name" value="Class-IV_PLP-Dep_Aminotrnsfr"/>
</dbReference>
<evidence type="ECO:0000313" key="17">
    <source>
        <dbReference type="Proteomes" id="UP000236447"/>
    </source>
</evidence>
<evidence type="ECO:0000256" key="15">
    <source>
        <dbReference type="RuleBase" id="RU004516"/>
    </source>
</evidence>
<dbReference type="AlphaFoldDB" id="A0A2I7KB19"/>
<proteinExistence type="inferred from homology"/>
<dbReference type="EMBL" id="CP010725">
    <property type="protein sequence ID" value="AUQ99788.1"/>
    <property type="molecule type" value="Genomic_DNA"/>
</dbReference>
<protein>
    <recommendedName>
        <fullName evidence="8">Probable branched-chain-amino-acid aminotransferase</fullName>
        <ecNumber evidence="7">2.6.1.42</ecNumber>
    </recommendedName>
</protein>
<organism evidence="16 17">
    <name type="scientific">Phaeobacter inhibens</name>
    <dbReference type="NCBI Taxonomy" id="221822"/>
    <lineage>
        <taxon>Bacteria</taxon>
        <taxon>Pseudomonadati</taxon>
        <taxon>Pseudomonadota</taxon>
        <taxon>Alphaproteobacteria</taxon>
        <taxon>Rhodobacterales</taxon>
        <taxon>Roseobacteraceae</taxon>
        <taxon>Phaeobacter</taxon>
    </lineage>
</organism>
<accession>A0A2I7KB19</accession>
<dbReference type="PANTHER" id="PTHR42743">
    <property type="entry name" value="AMINO-ACID AMINOTRANSFERASE"/>
    <property type="match status" value="1"/>
</dbReference>
<reference evidence="16 17" key="1">
    <citation type="journal article" date="2017" name="Front. Microbiol.">
        <title>Phaeobacter piscinae sp. nov., a species of the Roseobacter group and potential aquaculture probiont.</title>
        <authorList>
            <person name="Sonnenschein E.C."/>
            <person name="Phippen C.B.W."/>
            <person name="Nielsen K.F."/>
            <person name="Mateiu R.V."/>
            <person name="Melchiorsen J."/>
            <person name="Gram L."/>
            <person name="Overmann J."/>
            <person name="Freese H.M."/>
        </authorList>
    </citation>
    <scope>NUCLEOTIDE SEQUENCE [LARGE SCALE GENOMIC DNA]</scope>
    <source>
        <strain evidence="16 17">P88</strain>
    </source>
</reference>
<comment type="catalytic activity">
    <reaction evidence="11">
        <text>L-valine + 2-oxoglutarate = 3-methyl-2-oxobutanoate + L-glutamate</text>
        <dbReference type="Rhea" id="RHEA:24813"/>
        <dbReference type="ChEBI" id="CHEBI:11851"/>
        <dbReference type="ChEBI" id="CHEBI:16810"/>
        <dbReference type="ChEBI" id="CHEBI:29985"/>
        <dbReference type="ChEBI" id="CHEBI:57762"/>
        <dbReference type="EC" id="2.6.1.42"/>
    </reaction>
</comment>
<gene>
    <name evidence="16" type="ORF">PhaeoP88_02433</name>
</gene>
<comment type="pathway">
    <text evidence="5">Amino-acid biosynthesis; L-leucine biosynthesis; L-leucine from 3-methyl-2-oxobutanoate: step 4/4.</text>
</comment>
<name>A0A2I7KB19_9RHOB</name>
<evidence type="ECO:0000256" key="11">
    <source>
        <dbReference type="ARBA" id="ARBA00048212"/>
    </source>
</evidence>
<keyword evidence="10" id="KW-0028">Amino-acid biosynthesis</keyword>
<evidence type="ECO:0000256" key="12">
    <source>
        <dbReference type="ARBA" id="ARBA00048798"/>
    </source>
</evidence>
<sequence>MESPVCPRDAIQNDPAFRLIETLGWQPGQGFRHLPQHLARMARSAAAFDLAFDPEEAARVLAEVTGTAPLRCRLTLGGLGQLELVKAPLGPTPSQWRLGIAETRLDADDPWLQHKTTRRVLYDAARAALPEGVDELLFLNEHGAVCEGTITNIFVTRADGLVITPPLVCGLLPGILRQIMLDGGQCTEAVLHPQDLMEAKAIHMGNSLRGLIPARLV</sequence>
<comment type="similarity">
    <text evidence="6 14">Belongs to the class-IV pyridoxal-phosphate-dependent aminotransferase family.</text>
</comment>
<evidence type="ECO:0000313" key="16">
    <source>
        <dbReference type="EMBL" id="AUQ99788.1"/>
    </source>
</evidence>
<comment type="catalytic activity">
    <reaction evidence="12">
        <text>L-isoleucine + 2-oxoglutarate = (S)-3-methyl-2-oxopentanoate + L-glutamate</text>
        <dbReference type="Rhea" id="RHEA:24801"/>
        <dbReference type="ChEBI" id="CHEBI:16810"/>
        <dbReference type="ChEBI" id="CHEBI:29985"/>
        <dbReference type="ChEBI" id="CHEBI:35146"/>
        <dbReference type="ChEBI" id="CHEBI:58045"/>
        <dbReference type="EC" id="2.6.1.42"/>
    </reaction>
</comment>
<dbReference type="GO" id="GO:0009082">
    <property type="term" value="P:branched-chain amino acid biosynthetic process"/>
    <property type="evidence" value="ECO:0007669"/>
    <property type="project" value="UniProtKB-KW"/>
</dbReference>
<dbReference type="PANTHER" id="PTHR42743:SF11">
    <property type="entry name" value="AMINODEOXYCHORISMATE LYASE"/>
    <property type="match status" value="1"/>
</dbReference>
<evidence type="ECO:0000256" key="5">
    <source>
        <dbReference type="ARBA" id="ARBA00005072"/>
    </source>
</evidence>
<dbReference type="InterPro" id="IPR036038">
    <property type="entry name" value="Aminotransferase-like"/>
</dbReference>
<evidence type="ECO:0000256" key="14">
    <source>
        <dbReference type="RuleBase" id="RU004106"/>
    </source>
</evidence>
<dbReference type="Pfam" id="PF01063">
    <property type="entry name" value="Aminotran_4"/>
    <property type="match status" value="1"/>
</dbReference>
<keyword evidence="9 15" id="KW-0663">Pyridoxal phosphate</keyword>
<dbReference type="Gene3D" id="3.30.470.10">
    <property type="match status" value="1"/>
</dbReference>
<evidence type="ECO:0000256" key="3">
    <source>
        <dbReference type="ARBA" id="ARBA00004824"/>
    </source>
</evidence>
<comment type="pathway">
    <text evidence="3">Amino-acid biosynthesis; L-isoleucine biosynthesis; L-isoleucine from 2-oxobutanoate: step 4/4.</text>
</comment>
<evidence type="ECO:0000256" key="7">
    <source>
        <dbReference type="ARBA" id="ARBA00013053"/>
    </source>
</evidence>